<feature type="compositionally biased region" description="Polar residues" evidence="11">
    <location>
        <begin position="187"/>
        <end position="201"/>
    </location>
</feature>
<dbReference type="Pfam" id="PF05142">
    <property type="entry name" value="DUF702"/>
    <property type="match status" value="1"/>
</dbReference>
<dbReference type="InterPro" id="IPR007818">
    <property type="entry name" value="SHI"/>
</dbReference>
<dbReference type="GO" id="GO:0009734">
    <property type="term" value="P:auxin-activated signaling pathway"/>
    <property type="evidence" value="ECO:0007669"/>
    <property type="project" value="UniProtKB-KW"/>
</dbReference>
<dbReference type="EMBL" id="OY731406">
    <property type="protein sequence ID" value="CAJ1973044.1"/>
    <property type="molecule type" value="Genomic_DNA"/>
</dbReference>
<dbReference type="InterPro" id="IPR006511">
    <property type="entry name" value="SHI_C"/>
</dbReference>
<dbReference type="PANTHER" id="PTHR31604">
    <property type="entry name" value="PROTEIN LATERAL ROOT PRIMORDIUM 1"/>
    <property type="match status" value="1"/>
</dbReference>
<name>A0AA86VV37_9FABA</name>
<evidence type="ECO:0000313" key="13">
    <source>
        <dbReference type="Proteomes" id="UP001189624"/>
    </source>
</evidence>
<reference evidence="12" key="1">
    <citation type="submission" date="2023-10" db="EMBL/GenBank/DDBJ databases">
        <authorList>
            <person name="Domelevo Entfellner J.-B."/>
        </authorList>
    </citation>
    <scope>NUCLEOTIDE SEQUENCE</scope>
</reference>
<comment type="similarity">
    <text evidence="2">Belongs to the SHI protein family.</text>
</comment>
<sequence length="236" mass="26368">MHRARASTVKVTLKEPKRKEMQRATQGEEEVVSRGSKCQDCGNQAKKECSYSRCRTCCKNKGFHCQTHIKSTWTPVDKRRNKEQPPPSPHNFHGHIPQKHNQINPYSGLERKFPAATNSMAIFRCIQVRSMDDAVNEVAYQTSVNIGGHVFSGILYDQGPEQSYNNKGESSTSLVDQQQNNNLGLMNNASIHSSRDSSGVTIASAGHGDPLFPPPPYPFPLASFRPGMPYFTYPRS</sequence>
<keyword evidence="6" id="KW-0073">Auxin biosynthesis</keyword>
<evidence type="ECO:0000256" key="1">
    <source>
        <dbReference type="ARBA" id="ARBA00004123"/>
    </source>
</evidence>
<keyword evidence="10" id="KW-0927">Auxin signaling pathway</keyword>
<evidence type="ECO:0000256" key="11">
    <source>
        <dbReference type="SAM" id="MobiDB-lite"/>
    </source>
</evidence>
<evidence type="ECO:0000256" key="4">
    <source>
        <dbReference type="ARBA" id="ARBA00022723"/>
    </source>
</evidence>
<keyword evidence="4" id="KW-0479">Metal-binding</keyword>
<keyword evidence="13" id="KW-1185">Reference proteome</keyword>
<evidence type="ECO:0000256" key="10">
    <source>
        <dbReference type="ARBA" id="ARBA00023294"/>
    </source>
</evidence>
<dbReference type="PANTHER" id="PTHR31604:SF16">
    <property type="entry name" value="PROTEIN SHI RELATED SEQUENCE 3"/>
    <property type="match status" value="1"/>
</dbReference>
<dbReference type="AlphaFoldDB" id="A0AA86VV37"/>
<gene>
    <name evidence="12" type="ORF">AYBTSS11_LOCUS25102</name>
</gene>
<comment type="subcellular location">
    <subcellularLocation>
        <location evidence="1">Nucleus</location>
    </subcellularLocation>
</comment>
<evidence type="ECO:0000256" key="7">
    <source>
        <dbReference type="ARBA" id="ARBA00023125"/>
    </source>
</evidence>
<evidence type="ECO:0000256" key="8">
    <source>
        <dbReference type="ARBA" id="ARBA00023159"/>
    </source>
</evidence>
<keyword evidence="5" id="KW-0862">Zinc</keyword>
<dbReference type="GO" id="GO:0003700">
    <property type="term" value="F:DNA-binding transcription factor activity"/>
    <property type="evidence" value="ECO:0007669"/>
    <property type="project" value="InterPro"/>
</dbReference>
<dbReference type="GO" id="GO:0003677">
    <property type="term" value="F:DNA binding"/>
    <property type="evidence" value="ECO:0007669"/>
    <property type="project" value="UniProtKB-KW"/>
</dbReference>
<feature type="region of interest" description="Disordered" evidence="11">
    <location>
        <begin position="1"/>
        <end position="43"/>
    </location>
</feature>
<proteinExistence type="inferred from homology"/>
<dbReference type="GO" id="GO:0009851">
    <property type="term" value="P:auxin biosynthetic process"/>
    <property type="evidence" value="ECO:0007669"/>
    <property type="project" value="UniProtKB-KW"/>
</dbReference>
<organism evidence="12 13">
    <name type="scientific">Sphenostylis stenocarpa</name>
    <dbReference type="NCBI Taxonomy" id="92480"/>
    <lineage>
        <taxon>Eukaryota</taxon>
        <taxon>Viridiplantae</taxon>
        <taxon>Streptophyta</taxon>
        <taxon>Embryophyta</taxon>
        <taxon>Tracheophyta</taxon>
        <taxon>Spermatophyta</taxon>
        <taxon>Magnoliopsida</taxon>
        <taxon>eudicotyledons</taxon>
        <taxon>Gunneridae</taxon>
        <taxon>Pentapetalae</taxon>
        <taxon>rosids</taxon>
        <taxon>fabids</taxon>
        <taxon>Fabales</taxon>
        <taxon>Fabaceae</taxon>
        <taxon>Papilionoideae</taxon>
        <taxon>50 kb inversion clade</taxon>
        <taxon>NPAAA clade</taxon>
        <taxon>indigoferoid/millettioid clade</taxon>
        <taxon>Phaseoleae</taxon>
        <taxon>Sphenostylis</taxon>
    </lineage>
</organism>
<evidence type="ECO:0000256" key="2">
    <source>
        <dbReference type="ARBA" id="ARBA00006911"/>
    </source>
</evidence>
<feature type="region of interest" description="Disordered" evidence="11">
    <location>
        <begin position="187"/>
        <end position="207"/>
    </location>
</feature>
<dbReference type="Proteomes" id="UP001189624">
    <property type="component" value="Chromosome 9"/>
</dbReference>
<accession>A0AA86VV37</accession>
<keyword evidence="3" id="KW-0217">Developmental protein</keyword>
<dbReference type="GO" id="GO:0045893">
    <property type="term" value="P:positive regulation of DNA-templated transcription"/>
    <property type="evidence" value="ECO:0007669"/>
    <property type="project" value="TreeGrafter"/>
</dbReference>
<protein>
    <recommendedName>
        <fullName evidence="14">SHI</fullName>
    </recommendedName>
</protein>
<dbReference type="Gramene" id="rna-AYBTSS11_LOCUS25102">
    <property type="protein sequence ID" value="CAJ1973044.1"/>
    <property type="gene ID" value="gene-AYBTSS11_LOCUS25102"/>
</dbReference>
<dbReference type="NCBIfam" id="TIGR01624">
    <property type="entry name" value="LRP1_Cterm"/>
    <property type="match status" value="1"/>
</dbReference>
<evidence type="ECO:0000256" key="5">
    <source>
        <dbReference type="ARBA" id="ARBA00022833"/>
    </source>
</evidence>
<keyword evidence="7" id="KW-0238">DNA-binding</keyword>
<dbReference type="InterPro" id="IPR006510">
    <property type="entry name" value="Znf_LRP1"/>
</dbReference>
<evidence type="ECO:0000313" key="12">
    <source>
        <dbReference type="EMBL" id="CAJ1973044.1"/>
    </source>
</evidence>
<dbReference type="GO" id="GO:0005634">
    <property type="term" value="C:nucleus"/>
    <property type="evidence" value="ECO:0007669"/>
    <property type="project" value="UniProtKB-SubCell"/>
</dbReference>
<feature type="compositionally biased region" description="Basic and acidic residues" evidence="11">
    <location>
        <begin position="12"/>
        <end position="22"/>
    </location>
</feature>
<feature type="region of interest" description="Disordered" evidence="11">
    <location>
        <begin position="76"/>
        <end position="98"/>
    </location>
</feature>
<dbReference type="GO" id="GO:0046872">
    <property type="term" value="F:metal ion binding"/>
    <property type="evidence" value="ECO:0007669"/>
    <property type="project" value="UniProtKB-KW"/>
</dbReference>
<evidence type="ECO:0008006" key="14">
    <source>
        <dbReference type="Google" id="ProtNLM"/>
    </source>
</evidence>
<dbReference type="NCBIfam" id="TIGR01623">
    <property type="entry name" value="put_zinc_LRP1"/>
    <property type="match status" value="1"/>
</dbReference>
<evidence type="ECO:0000256" key="6">
    <source>
        <dbReference type="ARBA" id="ARBA00023070"/>
    </source>
</evidence>
<evidence type="ECO:0000256" key="3">
    <source>
        <dbReference type="ARBA" id="ARBA00022473"/>
    </source>
</evidence>
<keyword evidence="9" id="KW-0539">Nucleus</keyword>
<evidence type="ECO:0000256" key="9">
    <source>
        <dbReference type="ARBA" id="ARBA00023242"/>
    </source>
</evidence>
<keyword evidence="8" id="KW-0010">Activator</keyword>